<feature type="domain" description="BIG2" evidence="2">
    <location>
        <begin position="608"/>
        <end position="691"/>
    </location>
</feature>
<dbReference type="Pfam" id="PF02368">
    <property type="entry name" value="Big_2"/>
    <property type="match status" value="3"/>
</dbReference>
<gene>
    <name evidence="3" type="ORF">DQG23_10065</name>
</gene>
<comment type="caution">
    <text evidence="3">The sequence shown here is derived from an EMBL/GenBank/DDBJ whole genome shotgun (WGS) entry which is preliminary data.</text>
</comment>
<dbReference type="EMBL" id="QMFB01000004">
    <property type="protein sequence ID" value="RAV21595.1"/>
    <property type="molecule type" value="Genomic_DNA"/>
</dbReference>
<protein>
    <recommendedName>
        <fullName evidence="2">BIG2 domain-containing protein</fullName>
    </recommendedName>
</protein>
<dbReference type="InterPro" id="IPR008929">
    <property type="entry name" value="Chondroitin_lyas"/>
</dbReference>
<proteinExistence type="predicted"/>
<reference evidence="3 4" key="1">
    <citation type="journal article" date="2009" name="Int. J. Syst. Evol. Microbiol.">
        <title>Paenibacillus contaminans sp. nov., isolated from a contaminated laboratory plate.</title>
        <authorList>
            <person name="Chou J.H."/>
            <person name="Lee J.H."/>
            <person name="Lin M.C."/>
            <person name="Chang P.S."/>
            <person name="Arun A.B."/>
            <person name="Young C.C."/>
            <person name="Chen W.M."/>
        </authorList>
    </citation>
    <scope>NUCLEOTIDE SEQUENCE [LARGE SCALE GENOMIC DNA]</scope>
    <source>
        <strain evidence="3 4">CKOBP-6</strain>
    </source>
</reference>
<dbReference type="InterPro" id="IPR008964">
    <property type="entry name" value="Invasin/intimin_cell_adhesion"/>
</dbReference>
<evidence type="ECO:0000313" key="3">
    <source>
        <dbReference type="EMBL" id="RAV21595.1"/>
    </source>
</evidence>
<accession>A0A329MNY4</accession>
<dbReference type="SUPFAM" id="SSF48230">
    <property type="entry name" value="Chondroitin AC/alginate lyase"/>
    <property type="match status" value="1"/>
</dbReference>
<dbReference type="Pfam" id="PF22888">
    <property type="entry name" value="FIMAH"/>
    <property type="match status" value="1"/>
</dbReference>
<comment type="subcellular location">
    <subcellularLocation>
        <location evidence="1">Cell envelope</location>
    </subcellularLocation>
</comment>
<dbReference type="InterPro" id="IPR045197">
    <property type="entry name" value="NUP210-like"/>
</dbReference>
<dbReference type="GO" id="GO:0016829">
    <property type="term" value="F:lyase activity"/>
    <property type="evidence" value="ECO:0007669"/>
    <property type="project" value="InterPro"/>
</dbReference>
<dbReference type="Pfam" id="PF07940">
    <property type="entry name" value="Hepar_II_III_C"/>
    <property type="match status" value="1"/>
</dbReference>
<organism evidence="3 4">
    <name type="scientific">Paenibacillus contaminans</name>
    <dbReference type="NCBI Taxonomy" id="450362"/>
    <lineage>
        <taxon>Bacteria</taxon>
        <taxon>Bacillati</taxon>
        <taxon>Bacillota</taxon>
        <taxon>Bacilli</taxon>
        <taxon>Bacillales</taxon>
        <taxon>Paenibacillaceae</taxon>
        <taxon>Paenibacillus</taxon>
    </lineage>
</organism>
<dbReference type="SUPFAM" id="SSF49373">
    <property type="entry name" value="Invasin/intimin cell-adhesion fragments"/>
    <property type="match status" value="4"/>
</dbReference>
<dbReference type="PANTHER" id="PTHR23019">
    <property type="entry name" value="NUCLEAR PORE MEMBRANE GLYCOPROTEIN GP210-RELATED"/>
    <property type="match status" value="1"/>
</dbReference>
<dbReference type="Gene3D" id="2.60.120.260">
    <property type="entry name" value="Galactose-binding domain-like"/>
    <property type="match status" value="1"/>
</dbReference>
<dbReference type="RefSeq" id="WP_113030686.1">
    <property type="nucleotide sequence ID" value="NZ_QMFB01000004.1"/>
</dbReference>
<dbReference type="InterPro" id="IPR054470">
    <property type="entry name" value="FIMAH_dom"/>
</dbReference>
<evidence type="ECO:0000313" key="4">
    <source>
        <dbReference type="Proteomes" id="UP000250369"/>
    </source>
</evidence>
<dbReference type="InterPro" id="IPR003343">
    <property type="entry name" value="Big_2"/>
</dbReference>
<dbReference type="Gene3D" id="2.60.40.1080">
    <property type="match status" value="4"/>
</dbReference>
<feature type="domain" description="BIG2" evidence="2">
    <location>
        <begin position="187"/>
        <end position="271"/>
    </location>
</feature>
<dbReference type="Proteomes" id="UP000250369">
    <property type="component" value="Unassembled WGS sequence"/>
</dbReference>
<dbReference type="PANTHER" id="PTHR23019:SF0">
    <property type="entry name" value="NUCLEAR PORE MEMBRANE GLYCOPROTEIN 210"/>
    <property type="match status" value="1"/>
</dbReference>
<feature type="domain" description="BIG2" evidence="2">
    <location>
        <begin position="426"/>
        <end position="508"/>
    </location>
</feature>
<dbReference type="InterPro" id="IPR012480">
    <property type="entry name" value="Hepar_II_III_C"/>
</dbReference>
<evidence type="ECO:0000256" key="1">
    <source>
        <dbReference type="ARBA" id="ARBA00004196"/>
    </source>
</evidence>
<sequence length="2212" mass="239719">MRSDYSKPRRNPLWRHISLMVIVSLLMTTLPALSSAEGTSESSEGARPVEYFFKDVFPEEAGDSIQAAGELTDTPRLAKSAAYGVNIAATAKNQYRDFTFQVAEAGRYRVSFQGYLYKSAAIGQLQLNGATLGTYDFYDPGSLMGPTVELDTVELGAGSQTLRIKAIGLNANATPRSNFSMYANKLILTPVTLEMTATPSKRVLLPNETAQMQVSAAMSDDSAMTDTVYGFSSSDPQVATVSPDGLITAVSEGETVITATVQAGNRSASRTATIYVASGVPEPATYDFKEVFSPEGSISMVGNAEDVPPIRKNSAYGANIAATAQNQFRDFTLMVDQPAYYLVSFQGYLYKSAAIGELSLDGEKLGTYDFYDPGSLMGPTVKLKTVFLTAGTHTLRIKAIGLNPSAAPRSNYSMYVQSLTLTPMSGDSTLELTAAPAKSLLLPDEMTQMQAAATMSDGTEIAERVFEYSSSQPQVASVSANGLITAHTAGKTVITTTVRAGGKTEVRTSTIQVTALHLQQVEVTLHPSVLYMSDKATISLYGTLSDGSAADLSHPVAVYSSEDETVVAVDRNGVTTGVKPGSTVIHAAVTFNGVTVEGSLDVVVSIKPLESVELAPAASDFRVSQYAKASVKGTNQDGTPADLNYAEVTYSSDNPSVVAIDMYKGYYKGLAEGEAVLTVTVKQGNVTRTADMTVVVHPLTSDKTRSTIYTPQKLANARHNIERYDWAHNLRDTAVATAESYAAMSYDFLWNLVPPQSLPRSYGVNQALGSPVSGKEIDKYGNYPYLADPVNEPWKLIDPSAKDDSGKNYRFPTNDFGAYYQSGLDERGIFRQELANKSLLVNTLYPEKGPTWGVDDGNGWVDENGNRYTFIAYYTHWYLWYSTGLIHKAINALRDAYIYSGDVRYARSGIVLLDRIADVYPELDAFAYNPAIYLQSAQGTGGGKAVGSIWETTLVKDFISAYDAFYPAMDDAEVLAFLSQKGEQYKLSYKTSGTGLRRNVESGIVRQVYPGIQTARIRGNVGMHQSALAVAAVVLDTLPDTKTWLDFNNQAGGLVTNPYRVTGGNLLASLVNAVDRDGQPDEAAPGYNRLWLGNFLLVADVLYGYDKVAAADLYENVKFRSMFSAMLPLLLSENYMPSIGDSEITGNPSLTGLDKMQLIRAFEVYEEPLFAQAVHFLNNNSTAGLHGDIFSAEPGQVAQKIEAAIETMGPLELGSTNLTGYGFTGLRSGTNDKSQYGISYLFPQLHVTGASTSYKTFEASGTVQLEASAPGQSIGFSFAVERDDRYHVMLKPFRASSYGIYNVYLDGQWVKKIDFFGSSKDMELLAELPLTAGTHVISFENEGKNPLASLYKMGVTELKLLTALEYDKVMEQRNTLRDTWLYYGRNTGHGHRDTLNLGMHAFGLDLAPDLGYPEFADNDDMHRHQWVNNTVSHNTVVVDAKKQGNQIVGLPLHYDDSGYVKLVDVEAPRVYPQTEMYRRTTAVIQVDNENSYSVDWFRVKGGNDHTFSFHSADGTVVTEGLTLTPQPTGTYAGPNVELGQRIDDVAGAAYAGSGYHWLKDVERDADPGELFSVDWNVKDTWNVYGNGAGALTDVHLRLTMLGPVDDIALANGLPPRNKPGNPPSLRYLLAHRAGTNLESNFVSVIEPYKGQRFVKSISPLVVKANGVPVAGEMEVKAVKVELTNGRTDYIVSAMNPEITYTIDDKIEFRGFFGMYAEKDGRQVYGYVNDGSHIAPIGASPEMSPGRVTGTVTDFTKTLSLANHIDVRMDLSGLRMEDLIGKWLYIANDGIRNASYEIKGISSLGGGDYRLDIGDLTPIRSYANSGNLSLGFIYDFAAGAAFVIPLPSESFLLQTEASVAGEQHNGWYTSDVSVQLNVYGSSSSSEARTTYSLDGGQSWNSYTAPIVIQASGEHTLSFRSEDAEGRTEPVRSISVKVDNDAPVTVPFVTGVKGNGDWYVSDIQLALNAADSHSGIESTHYGWSVTQSVYGQGGMEGEETAPYGAPITAGEGRYTLRYHSVDRAGNAEAEQTLEIGVDKTAPAFTLLAGGEVLSNGAVVEDSRPVVLTLQATDGLSGLASQGMTVDGQAYQEGMPLNWAGLLGTHTIGIWVEDHAGNRIQETVTVQVATSPASITQLIDAYEAVGELSHAIASQLRNNMMQAVHHWDAGRTTQALKSLDDFMKHMNNTAHQNQISAQARAALTADIGSLRQMWE</sequence>
<dbReference type="Gene3D" id="1.50.10.100">
    <property type="entry name" value="Chondroitin AC/alginate lyase"/>
    <property type="match status" value="1"/>
</dbReference>
<dbReference type="GO" id="GO:0030313">
    <property type="term" value="C:cell envelope"/>
    <property type="evidence" value="ECO:0007669"/>
    <property type="project" value="UniProtKB-SubCell"/>
</dbReference>
<dbReference type="SMART" id="SM00635">
    <property type="entry name" value="BID_2"/>
    <property type="match status" value="4"/>
</dbReference>
<feature type="domain" description="BIG2" evidence="2">
    <location>
        <begin position="519"/>
        <end position="596"/>
    </location>
</feature>
<evidence type="ECO:0000259" key="2">
    <source>
        <dbReference type="SMART" id="SM00635"/>
    </source>
</evidence>
<keyword evidence="4" id="KW-1185">Reference proteome</keyword>
<dbReference type="OrthoDB" id="2491499at2"/>
<dbReference type="Gene3D" id="2.70.98.70">
    <property type="match status" value="1"/>
</dbReference>
<name>A0A329MNY4_9BACL</name>